<sequence length="698" mass="76738">MAVADALARVRNIGIMAHIDAGKTTTTERILYYTGITYKIGEVHDGAAVMDWMAQEQERGITITSAATKCEWRDHTVQIIDTPGHVDFTVEVERSLRVLDGAIAVYDGVAGVEPQTEQVWRQAEKYGVPRMCFVNKLDRTGADFYRCVSMMSERLGATPLVLQLPIGAESDFVGVVDLLEMRALTWRGDTQKGEEYAIEEIPADLAEQAAAYREQLVETIAEADDEVMEKYLEGEEIALPELRVAIRRATIANKLNPVLCGSAFKNKGVQPMLDAVVEFLPSPLDVPAIEGTATDGETPLQRKPSTTEPFSALAFKVQTDKHLGKLTYVRVYSGKIESGSQVVNSTKDRKERVGKIYQMHANKREERSSAHAGEIIAVQGLKQTTTGDTLCDPANPVILESMSFPEPVIQVAIEPKTKSDQDKLSTAIQRLAEEDPTFRVANDEETGQTVIAGMGELHLDILVDRMRREFNVEANIGKPQVAYRETIRRKVPKVEHVHKKQTGGSGQYAKVIVSVEPMPMQSDGPTYEFANQVTGGRIPKEFIPSVDAGAQDAMQYGVLAGYPLVGIRLILLDGQYHEVDSSEMAFKIAGSMVLKEAARQADPALLEPMMSVEVTTPEENMGDVIGDLNSRRGTIQAMEERGGARVVRALVPLSEMFGYVGDLRSKTQGRASYSMHFDSYAEVPQNVAKEIIAKATGE</sequence>
<dbReference type="Pfam" id="PF03764">
    <property type="entry name" value="EFG_IV"/>
    <property type="match status" value="1"/>
</dbReference>
<dbReference type="GO" id="GO:0003746">
    <property type="term" value="F:translation elongation factor activity"/>
    <property type="evidence" value="ECO:0007669"/>
    <property type="project" value="UniProtKB-UniRule"/>
</dbReference>
<dbReference type="InterPro" id="IPR053905">
    <property type="entry name" value="EF-G-like_DII"/>
</dbReference>
<dbReference type="PANTHER" id="PTHR43261:SF1">
    <property type="entry name" value="RIBOSOME-RELEASING FACTOR 2, MITOCHONDRIAL"/>
    <property type="match status" value="1"/>
</dbReference>
<evidence type="ECO:0000313" key="11">
    <source>
        <dbReference type="Proteomes" id="UP000662857"/>
    </source>
</evidence>
<dbReference type="SUPFAM" id="SSF50447">
    <property type="entry name" value="Translation proteins"/>
    <property type="match status" value="1"/>
</dbReference>
<dbReference type="Pfam" id="PF00009">
    <property type="entry name" value="GTP_EFTU"/>
    <property type="match status" value="1"/>
</dbReference>
<feature type="binding site" evidence="7">
    <location>
        <begin position="81"/>
        <end position="85"/>
    </location>
    <ligand>
        <name>GTP</name>
        <dbReference type="ChEBI" id="CHEBI:37565"/>
    </ligand>
</feature>
<evidence type="ECO:0000256" key="2">
    <source>
        <dbReference type="ARBA" id="ARBA00022741"/>
    </source>
</evidence>
<keyword evidence="5 7" id="KW-0342">GTP-binding</keyword>
<organism evidence="10 11">
    <name type="scientific">Natronosporangium hydrolyticum</name>
    <dbReference type="NCBI Taxonomy" id="2811111"/>
    <lineage>
        <taxon>Bacteria</taxon>
        <taxon>Bacillati</taxon>
        <taxon>Actinomycetota</taxon>
        <taxon>Actinomycetes</taxon>
        <taxon>Micromonosporales</taxon>
        <taxon>Micromonosporaceae</taxon>
        <taxon>Natronosporangium</taxon>
    </lineage>
</organism>
<dbReference type="NCBIfam" id="TIGR00231">
    <property type="entry name" value="small_GTP"/>
    <property type="match status" value="1"/>
</dbReference>
<dbReference type="PROSITE" id="PS51722">
    <property type="entry name" value="G_TR_2"/>
    <property type="match status" value="1"/>
</dbReference>
<keyword evidence="4 7" id="KW-0648">Protein biosynthesis</keyword>
<dbReference type="InterPro" id="IPR009022">
    <property type="entry name" value="EFG_III"/>
</dbReference>
<dbReference type="GO" id="GO:0005737">
    <property type="term" value="C:cytoplasm"/>
    <property type="evidence" value="ECO:0007669"/>
    <property type="project" value="UniProtKB-SubCell"/>
</dbReference>
<dbReference type="Gene3D" id="2.40.30.10">
    <property type="entry name" value="Translation factors"/>
    <property type="match status" value="1"/>
</dbReference>
<dbReference type="SUPFAM" id="SSF52540">
    <property type="entry name" value="P-loop containing nucleoside triphosphate hydrolases"/>
    <property type="match status" value="1"/>
</dbReference>
<dbReference type="InterPro" id="IPR041095">
    <property type="entry name" value="EFG_II"/>
</dbReference>
<comment type="subcellular location">
    <subcellularLocation>
        <location evidence="7">Cytoplasm</location>
    </subcellularLocation>
</comment>
<dbReference type="GO" id="GO:0005525">
    <property type="term" value="F:GTP binding"/>
    <property type="evidence" value="ECO:0007669"/>
    <property type="project" value="UniProtKB-UniRule"/>
</dbReference>
<dbReference type="FunFam" id="3.30.230.10:FF:000003">
    <property type="entry name" value="Elongation factor G"/>
    <property type="match status" value="1"/>
</dbReference>
<feature type="domain" description="Tr-type G" evidence="9">
    <location>
        <begin position="8"/>
        <end position="284"/>
    </location>
</feature>
<dbReference type="InterPro" id="IPR035649">
    <property type="entry name" value="EFG_V"/>
</dbReference>
<dbReference type="InterPro" id="IPR031157">
    <property type="entry name" value="G_TR_CS"/>
</dbReference>
<dbReference type="SMART" id="SM00889">
    <property type="entry name" value="EFG_IV"/>
    <property type="match status" value="1"/>
</dbReference>
<dbReference type="Gene3D" id="3.40.50.300">
    <property type="entry name" value="P-loop containing nucleotide triphosphate hydrolases"/>
    <property type="match status" value="1"/>
</dbReference>
<comment type="similarity">
    <text evidence="1 7">Belongs to the TRAFAC class translation factor GTPase superfamily. Classic translation factor GTPase family. EF-G/EF-2 subfamily.</text>
</comment>
<dbReference type="InterPro" id="IPR000795">
    <property type="entry name" value="T_Tr_GTP-bd_dom"/>
</dbReference>
<dbReference type="CDD" id="cd01434">
    <property type="entry name" value="EFG_mtEFG1_IV"/>
    <property type="match status" value="1"/>
</dbReference>
<dbReference type="FunFam" id="3.30.70.870:FF:000001">
    <property type="entry name" value="Elongation factor G"/>
    <property type="match status" value="1"/>
</dbReference>
<gene>
    <name evidence="7 10" type="primary">fusA</name>
    <name evidence="10" type="ORF">JQS43_03945</name>
</gene>
<evidence type="ECO:0000256" key="7">
    <source>
        <dbReference type="HAMAP-Rule" id="MF_00054"/>
    </source>
</evidence>
<dbReference type="InterPro" id="IPR005225">
    <property type="entry name" value="Small_GTP-bd"/>
</dbReference>
<dbReference type="FunFam" id="3.40.50.300:FF:000029">
    <property type="entry name" value="Elongation factor G"/>
    <property type="match status" value="1"/>
</dbReference>
<reference evidence="10" key="1">
    <citation type="submission" date="2021-02" db="EMBL/GenBank/DDBJ databases">
        <title>Natrosporangium hydrolyticum gen. nov., sp. nov, a haloalkaliphilic actinobacterium from a soda solonchak soil.</title>
        <authorList>
            <person name="Sorokin D.Y."/>
            <person name="Khijniak T.V."/>
            <person name="Zakharycheva A.P."/>
            <person name="Boueva O.V."/>
            <person name="Ariskina E.V."/>
            <person name="Hahnke R.L."/>
            <person name="Bunk B."/>
            <person name="Sproer C."/>
            <person name="Schumann P."/>
            <person name="Evtushenko L.I."/>
            <person name="Kublanov I.V."/>
        </authorList>
    </citation>
    <scope>NUCLEOTIDE SEQUENCE</scope>
    <source>
        <strain evidence="10">DSM 106523</strain>
    </source>
</reference>
<dbReference type="Gene3D" id="3.30.70.870">
    <property type="entry name" value="Elongation Factor G (Translational Gtpase), domain 3"/>
    <property type="match status" value="1"/>
</dbReference>
<evidence type="ECO:0000256" key="5">
    <source>
        <dbReference type="ARBA" id="ARBA00023134"/>
    </source>
</evidence>
<evidence type="ECO:0000256" key="1">
    <source>
        <dbReference type="ARBA" id="ARBA00005870"/>
    </source>
</evidence>
<dbReference type="InterPro" id="IPR009000">
    <property type="entry name" value="Transl_B-barrel_sf"/>
</dbReference>
<dbReference type="NCBIfam" id="TIGR00484">
    <property type="entry name" value="EF-G"/>
    <property type="match status" value="1"/>
</dbReference>
<dbReference type="RefSeq" id="WP_275581014.1">
    <property type="nucleotide sequence ID" value="NZ_CP070499.1"/>
</dbReference>
<name>A0A895YHF6_9ACTN</name>
<keyword evidence="3 7" id="KW-0251">Elongation factor</keyword>
<dbReference type="InterPro" id="IPR005517">
    <property type="entry name" value="Transl_elong_EFG/EF2_IV"/>
</dbReference>
<protein>
    <recommendedName>
        <fullName evidence="7 8">Elongation factor G</fullName>
        <shortName evidence="7">EF-G</shortName>
    </recommendedName>
</protein>
<keyword evidence="7" id="KW-0963">Cytoplasm</keyword>
<dbReference type="Gene3D" id="3.30.230.10">
    <property type="match status" value="1"/>
</dbReference>
<evidence type="ECO:0000256" key="8">
    <source>
        <dbReference type="NCBIfam" id="TIGR00484"/>
    </source>
</evidence>
<evidence type="ECO:0000256" key="3">
    <source>
        <dbReference type="ARBA" id="ARBA00022768"/>
    </source>
</evidence>
<dbReference type="HAMAP" id="MF_00054_B">
    <property type="entry name" value="EF_G_EF_2_B"/>
    <property type="match status" value="1"/>
</dbReference>
<dbReference type="InterPro" id="IPR027417">
    <property type="entry name" value="P-loop_NTPase"/>
</dbReference>
<feature type="binding site" evidence="7">
    <location>
        <begin position="135"/>
        <end position="138"/>
    </location>
    <ligand>
        <name>GTP</name>
        <dbReference type="ChEBI" id="CHEBI:37565"/>
    </ligand>
</feature>
<dbReference type="Proteomes" id="UP000662857">
    <property type="component" value="Chromosome"/>
</dbReference>
<dbReference type="Pfam" id="PF22042">
    <property type="entry name" value="EF-G_D2"/>
    <property type="match status" value="1"/>
</dbReference>
<dbReference type="PANTHER" id="PTHR43261">
    <property type="entry name" value="TRANSLATION ELONGATION FACTOR G-RELATED"/>
    <property type="match status" value="1"/>
</dbReference>
<dbReference type="PRINTS" id="PR00315">
    <property type="entry name" value="ELONGATNFCT"/>
</dbReference>
<dbReference type="FunFam" id="2.40.30.10:FF:000006">
    <property type="entry name" value="Elongation factor G"/>
    <property type="match status" value="1"/>
</dbReference>
<dbReference type="Pfam" id="PF00679">
    <property type="entry name" value="EFG_C"/>
    <property type="match status" value="1"/>
</dbReference>
<dbReference type="CDD" id="cd01886">
    <property type="entry name" value="EF-G"/>
    <property type="match status" value="1"/>
</dbReference>
<dbReference type="Pfam" id="PF14492">
    <property type="entry name" value="EFG_III"/>
    <property type="match status" value="1"/>
</dbReference>
<dbReference type="FunFam" id="3.30.70.240:FF:000001">
    <property type="entry name" value="Elongation factor G"/>
    <property type="match status" value="1"/>
</dbReference>
<dbReference type="SUPFAM" id="SSF54211">
    <property type="entry name" value="Ribosomal protein S5 domain 2-like"/>
    <property type="match status" value="1"/>
</dbReference>
<evidence type="ECO:0000256" key="4">
    <source>
        <dbReference type="ARBA" id="ARBA00022917"/>
    </source>
</evidence>
<dbReference type="GO" id="GO:0003924">
    <property type="term" value="F:GTPase activity"/>
    <property type="evidence" value="ECO:0007669"/>
    <property type="project" value="InterPro"/>
</dbReference>
<dbReference type="InterPro" id="IPR047872">
    <property type="entry name" value="EFG_IV"/>
</dbReference>
<dbReference type="PROSITE" id="PS00301">
    <property type="entry name" value="G_TR_1"/>
    <property type="match status" value="1"/>
</dbReference>
<dbReference type="InterPro" id="IPR004540">
    <property type="entry name" value="Transl_elong_EFG/EF2"/>
</dbReference>
<feature type="binding site" evidence="7">
    <location>
        <begin position="17"/>
        <end position="24"/>
    </location>
    <ligand>
        <name>GTP</name>
        <dbReference type="ChEBI" id="CHEBI:37565"/>
    </ligand>
</feature>
<dbReference type="InterPro" id="IPR035647">
    <property type="entry name" value="EFG_III/V"/>
</dbReference>
<evidence type="ECO:0000313" key="10">
    <source>
        <dbReference type="EMBL" id="QSB15512.1"/>
    </source>
</evidence>
<comment type="function">
    <text evidence="6 7">Catalyzes the GTP-dependent ribosomal translocation step during translation elongation. During this step, the ribosome changes from the pre-translocational (PRE) to the post-translocational (POST) state as the newly formed A-site-bound peptidyl-tRNA and P-site-bound deacylated tRNA move to the P and E sites, respectively. Catalyzes the coordinated movement of the two tRNA molecules, the mRNA and conformational changes in the ribosome.</text>
</comment>
<dbReference type="KEGG" id="nhy:JQS43_03945"/>
<dbReference type="AlphaFoldDB" id="A0A895YHF6"/>
<evidence type="ECO:0000256" key="6">
    <source>
        <dbReference type="ARBA" id="ARBA00024731"/>
    </source>
</evidence>
<proteinExistence type="inferred from homology"/>
<dbReference type="InterPro" id="IPR014721">
    <property type="entry name" value="Ribsml_uS5_D2-typ_fold_subgr"/>
</dbReference>
<dbReference type="InterPro" id="IPR020568">
    <property type="entry name" value="Ribosomal_Su5_D2-typ_SF"/>
</dbReference>
<dbReference type="NCBIfam" id="NF009381">
    <property type="entry name" value="PRK12740.1-5"/>
    <property type="match status" value="1"/>
</dbReference>
<dbReference type="CDD" id="cd03713">
    <property type="entry name" value="EFG_mtEFG_C"/>
    <property type="match status" value="1"/>
</dbReference>
<dbReference type="NCBIfam" id="NF009379">
    <property type="entry name" value="PRK12740.1-3"/>
    <property type="match status" value="1"/>
</dbReference>
<accession>A0A895YHF6</accession>
<dbReference type="Gene3D" id="3.30.70.240">
    <property type="match status" value="1"/>
</dbReference>
<dbReference type="GO" id="GO:0032790">
    <property type="term" value="P:ribosome disassembly"/>
    <property type="evidence" value="ECO:0007669"/>
    <property type="project" value="TreeGrafter"/>
</dbReference>
<dbReference type="CDD" id="cd16262">
    <property type="entry name" value="EFG_III"/>
    <property type="match status" value="1"/>
</dbReference>
<dbReference type="SUPFAM" id="SSF54980">
    <property type="entry name" value="EF-G C-terminal domain-like"/>
    <property type="match status" value="2"/>
</dbReference>
<dbReference type="SMART" id="SM00838">
    <property type="entry name" value="EFG_C"/>
    <property type="match status" value="1"/>
</dbReference>
<dbReference type="CDD" id="cd04088">
    <property type="entry name" value="EFG_mtEFG_II"/>
    <property type="match status" value="1"/>
</dbReference>
<keyword evidence="11" id="KW-1185">Reference proteome</keyword>
<dbReference type="EMBL" id="CP070499">
    <property type="protein sequence ID" value="QSB15512.1"/>
    <property type="molecule type" value="Genomic_DNA"/>
</dbReference>
<keyword evidence="2 7" id="KW-0547">Nucleotide-binding</keyword>
<dbReference type="InterPro" id="IPR000640">
    <property type="entry name" value="EFG_V-like"/>
</dbReference>
<evidence type="ECO:0000259" key="9">
    <source>
        <dbReference type="PROSITE" id="PS51722"/>
    </source>
</evidence>